<keyword evidence="3" id="KW-1185">Reference proteome</keyword>
<dbReference type="RefSeq" id="WP_154327486.1">
    <property type="nucleotide sequence ID" value="NZ_CP045696.1"/>
</dbReference>
<organism evidence="2 3">
    <name type="scientific">Sodaliphilus pleomorphus</name>
    <dbReference type="NCBI Taxonomy" id="2606626"/>
    <lineage>
        <taxon>Bacteria</taxon>
        <taxon>Pseudomonadati</taxon>
        <taxon>Bacteroidota</taxon>
        <taxon>Bacteroidia</taxon>
        <taxon>Bacteroidales</taxon>
        <taxon>Muribaculaceae</taxon>
        <taxon>Sodaliphilus</taxon>
    </lineage>
</organism>
<feature type="compositionally biased region" description="Polar residues" evidence="1">
    <location>
        <begin position="8"/>
        <end position="20"/>
    </location>
</feature>
<dbReference type="Proteomes" id="UP000483362">
    <property type="component" value="Unassembled WGS sequence"/>
</dbReference>
<name>A0A6L5XFN7_9BACT</name>
<evidence type="ECO:0000313" key="2">
    <source>
        <dbReference type="EMBL" id="MSS18317.1"/>
    </source>
</evidence>
<protein>
    <submittedName>
        <fullName evidence="2">Uncharacterized protein</fullName>
    </submittedName>
</protein>
<comment type="caution">
    <text evidence="2">The sequence shown here is derived from an EMBL/GenBank/DDBJ whole genome shotgun (WGS) entry which is preliminary data.</text>
</comment>
<evidence type="ECO:0000313" key="3">
    <source>
        <dbReference type="Proteomes" id="UP000483362"/>
    </source>
</evidence>
<reference evidence="2 3" key="1">
    <citation type="submission" date="2019-08" db="EMBL/GenBank/DDBJ databases">
        <title>In-depth cultivation of the pig gut microbiome towards novel bacterial diversity and tailored functional studies.</title>
        <authorList>
            <person name="Wylensek D."/>
            <person name="Hitch T.C.A."/>
            <person name="Clavel T."/>
        </authorList>
    </citation>
    <scope>NUCLEOTIDE SEQUENCE [LARGE SCALE GENOMIC DNA]</scope>
    <source>
        <strain evidence="2 3">Oil-RF-744-WCA-WT-10</strain>
    </source>
</reference>
<dbReference type="EMBL" id="VULT01000019">
    <property type="protein sequence ID" value="MSS18317.1"/>
    <property type="molecule type" value="Genomic_DNA"/>
</dbReference>
<dbReference type="AlphaFoldDB" id="A0A6L5XFN7"/>
<proteinExistence type="predicted"/>
<evidence type="ECO:0000256" key="1">
    <source>
        <dbReference type="SAM" id="MobiDB-lite"/>
    </source>
</evidence>
<sequence>MSKLPATKSRQPLASLNQPAATLADDERGGNLAAGNLNITPTDIGGNNFQNVSGSNNIQIYCYGEGCKSFGNISINSDVVIQKLLDVIAQQTAQIGELTDKVISQASEIIDLKLKLNGLQL</sequence>
<accession>A0A6L5XFN7</accession>
<gene>
    <name evidence="2" type="ORF">FYJ29_11185</name>
</gene>
<feature type="region of interest" description="Disordered" evidence="1">
    <location>
        <begin position="1"/>
        <end position="28"/>
    </location>
</feature>